<dbReference type="Pfam" id="PF03070">
    <property type="entry name" value="TENA_THI-4"/>
    <property type="match status" value="1"/>
</dbReference>
<dbReference type="GO" id="GO:0009229">
    <property type="term" value="P:thiamine diphosphate biosynthetic process"/>
    <property type="evidence" value="ECO:0007669"/>
    <property type="project" value="UniProtKB-UniPathway"/>
</dbReference>
<evidence type="ECO:0000313" key="4">
    <source>
        <dbReference type="Proteomes" id="UP000467236"/>
    </source>
</evidence>
<comment type="similarity">
    <text evidence="2">Belongs to the TenA family.</text>
</comment>
<dbReference type="UniPathway" id="UPA00060"/>
<reference evidence="3 4" key="1">
    <citation type="journal article" date="2019" name="Emerg. Microbes Infect.">
        <title>Comprehensive subspecies identification of 175 nontuberculous mycobacteria species based on 7547 genomic profiles.</title>
        <authorList>
            <person name="Matsumoto Y."/>
            <person name="Kinjo T."/>
            <person name="Motooka D."/>
            <person name="Nabeya D."/>
            <person name="Jung N."/>
            <person name="Uechi K."/>
            <person name="Horii T."/>
            <person name="Iida T."/>
            <person name="Fujita J."/>
            <person name="Nakamura S."/>
        </authorList>
    </citation>
    <scope>NUCLEOTIDE SEQUENCE [LARGE SCALE GENOMIC DNA]</scope>
    <source>
        <strain evidence="3 4">JCM 14233</strain>
    </source>
</reference>
<comment type="function">
    <text evidence="2">Catalyzes an amino-pyrimidine hydrolysis reaction at the C5' of the pyrimidine moiety of thiamine compounds, a reaction that is part of a thiamine salvage pathway. Thus, catalyzes the conversion of 4-amino-5-aminomethyl-2-methylpyrimidine to 4-amino-5-hydroxymethyl-2-methylpyrimidine (HMP).</text>
</comment>
<dbReference type="PANTHER" id="PTHR43198:SF5">
    <property type="entry name" value="BIFUNCTIONAL TENA-E PROTEIN"/>
    <property type="match status" value="1"/>
</dbReference>
<dbReference type="InterPro" id="IPR004305">
    <property type="entry name" value="Thiaminase-2/PQQC"/>
</dbReference>
<dbReference type="PANTHER" id="PTHR43198">
    <property type="entry name" value="BIFUNCTIONAL TH2 PROTEIN"/>
    <property type="match status" value="1"/>
</dbReference>
<organism evidence="3 4">
    <name type="scientific">Mycobacterium shinjukuense</name>
    <dbReference type="NCBI Taxonomy" id="398694"/>
    <lineage>
        <taxon>Bacteria</taxon>
        <taxon>Bacillati</taxon>
        <taxon>Actinomycetota</taxon>
        <taxon>Actinomycetes</taxon>
        <taxon>Mycobacteriales</taxon>
        <taxon>Mycobacteriaceae</taxon>
        <taxon>Mycobacterium</taxon>
    </lineage>
</organism>
<dbReference type="GO" id="GO:0005829">
    <property type="term" value="C:cytosol"/>
    <property type="evidence" value="ECO:0007669"/>
    <property type="project" value="TreeGrafter"/>
</dbReference>
<name>A0A7I7MW39_9MYCO</name>
<proteinExistence type="inferred from homology"/>
<evidence type="ECO:0000256" key="2">
    <source>
        <dbReference type="PIRNR" id="PIRNR003170"/>
    </source>
</evidence>
<accession>A0A7I7MW39</accession>
<dbReference type="Gene3D" id="1.20.910.10">
    <property type="entry name" value="Heme oxygenase-like"/>
    <property type="match status" value="1"/>
</dbReference>
<dbReference type="InterPro" id="IPR016084">
    <property type="entry name" value="Haem_Oase-like_multi-hlx"/>
</dbReference>
<dbReference type="PIRSF" id="PIRSF003170">
    <property type="entry name" value="Pet18p"/>
    <property type="match status" value="1"/>
</dbReference>
<comment type="catalytic activity">
    <reaction evidence="2">
        <text>thiamine + H2O = 5-(2-hydroxyethyl)-4-methylthiazole + 4-amino-5-hydroxymethyl-2-methylpyrimidine + H(+)</text>
        <dbReference type="Rhea" id="RHEA:17509"/>
        <dbReference type="ChEBI" id="CHEBI:15377"/>
        <dbReference type="ChEBI" id="CHEBI:15378"/>
        <dbReference type="ChEBI" id="CHEBI:16892"/>
        <dbReference type="ChEBI" id="CHEBI:17957"/>
        <dbReference type="ChEBI" id="CHEBI:18385"/>
        <dbReference type="EC" id="3.5.99.2"/>
    </reaction>
</comment>
<evidence type="ECO:0000313" key="3">
    <source>
        <dbReference type="EMBL" id="BBX76070.1"/>
    </source>
</evidence>
<dbReference type="RefSeq" id="WP_083048592.1">
    <property type="nucleotide sequence ID" value="NZ_AP022575.1"/>
</dbReference>
<keyword evidence="2" id="KW-0784">Thiamine biosynthesis</keyword>
<dbReference type="KEGG" id="mshj:MSHI_39760"/>
<dbReference type="GO" id="GO:0050334">
    <property type="term" value="F:thiaminase activity"/>
    <property type="evidence" value="ECO:0007669"/>
    <property type="project" value="UniProtKB-UniRule"/>
</dbReference>
<keyword evidence="2" id="KW-0378">Hydrolase</keyword>
<dbReference type="CDD" id="cd19357">
    <property type="entry name" value="TenA_E_At3g16990-like"/>
    <property type="match status" value="1"/>
</dbReference>
<comment type="pathway">
    <text evidence="1 2">Cofactor biosynthesis; thiamine diphosphate biosynthesis.</text>
</comment>
<dbReference type="GO" id="GO:0009228">
    <property type="term" value="P:thiamine biosynthetic process"/>
    <property type="evidence" value="ECO:0007669"/>
    <property type="project" value="UniProtKB-KW"/>
</dbReference>
<dbReference type="OrthoDB" id="517083at2"/>
<evidence type="ECO:0000256" key="1">
    <source>
        <dbReference type="ARBA" id="ARBA00004948"/>
    </source>
</evidence>
<keyword evidence="4" id="KW-1185">Reference proteome</keyword>
<sequence length="204" mass="22595">MTADALVSRHMAAWQAATVHPFLVGVRDGSLPEDAFDRWLAQDYLFAQVLVRAQARIAAAAPLADVGLLAGGVVATVGELGWFEEMAARRGVVLDSSMHPVTRAYCDFLLALTYCGYPAQITAIWALERTYLQSWEGARPGAQPYREFVNRWTTAGFRSYVGDLQTSVDRQLETAVGEQAREAEDAFLWVAHYEQGFWDMAMLG</sequence>
<dbReference type="EC" id="3.5.99.2" evidence="2"/>
<comment type="catalytic activity">
    <reaction evidence="2">
        <text>4-amino-5-aminomethyl-2-methylpyrimidine + H2O = 4-amino-5-hydroxymethyl-2-methylpyrimidine + NH4(+)</text>
        <dbReference type="Rhea" id="RHEA:31799"/>
        <dbReference type="ChEBI" id="CHEBI:15377"/>
        <dbReference type="ChEBI" id="CHEBI:16892"/>
        <dbReference type="ChEBI" id="CHEBI:28938"/>
        <dbReference type="ChEBI" id="CHEBI:63416"/>
        <dbReference type="EC" id="3.5.99.2"/>
    </reaction>
</comment>
<protein>
    <recommendedName>
        <fullName evidence="2">Aminopyrimidine aminohydrolase</fullName>
        <ecNumber evidence="2">3.5.99.2</ecNumber>
    </recommendedName>
</protein>
<dbReference type="InterPro" id="IPR050967">
    <property type="entry name" value="Thiamine_Salvage_TenA"/>
</dbReference>
<dbReference type="EMBL" id="AP022575">
    <property type="protein sequence ID" value="BBX76070.1"/>
    <property type="molecule type" value="Genomic_DNA"/>
</dbReference>
<dbReference type="SUPFAM" id="SSF48613">
    <property type="entry name" value="Heme oxygenase-like"/>
    <property type="match status" value="1"/>
</dbReference>
<gene>
    <name evidence="3" type="ORF">MSHI_39760</name>
</gene>
<dbReference type="InterPro" id="IPR026285">
    <property type="entry name" value="TenA_E"/>
</dbReference>
<dbReference type="Proteomes" id="UP000467236">
    <property type="component" value="Chromosome"/>
</dbReference>
<dbReference type="AlphaFoldDB" id="A0A7I7MW39"/>